<comment type="subcellular location">
    <subcellularLocation>
        <location evidence="1">Cell projection</location>
        <location evidence="1">Cilium</location>
    </subcellularLocation>
</comment>
<dbReference type="PANTHER" id="PTHR45973">
    <property type="entry name" value="PROTEIN PHOSPHATASE 1 REGULATORY SUBUNIT SDS22-RELATED"/>
    <property type="match status" value="1"/>
</dbReference>
<keyword evidence="2" id="KW-0433">Leucine-rich repeat</keyword>
<feature type="region of interest" description="Disordered" evidence="6">
    <location>
        <begin position="339"/>
        <end position="388"/>
    </location>
</feature>
<gene>
    <name evidence="7" type="ORF">TeGR_g9863</name>
</gene>
<dbReference type="InterPro" id="IPR050576">
    <property type="entry name" value="Cilia_flagella_integrity"/>
</dbReference>
<dbReference type="InterPro" id="IPR032675">
    <property type="entry name" value="LRR_dom_sf"/>
</dbReference>
<evidence type="ECO:0000256" key="6">
    <source>
        <dbReference type="SAM" id="MobiDB-lite"/>
    </source>
</evidence>
<organism evidence="7 8">
    <name type="scientific">Tetraparma gracilis</name>
    <dbReference type="NCBI Taxonomy" id="2962635"/>
    <lineage>
        <taxon>Eukaryota</taxon>
        <taxon>Sar</taxon>
        <taxon>Stramenopiles</taxon>
        <taxon>Ochrophyta</taxon>
        <taxon>Bolidophyceae</taxon>
        <taxon>Parmales</taxon>
        <taxon>Triparmaceae</taxon>
        <taxon>Tetraparma</taxon>
    </lineage>
</organism>
<dbReference type="PROSITE" id="PS51450">
    <property type="entry name" value="LRR"/>
    <property type="match status" value="3"/>
</dbReference>
<evidence type="ECO:0000256" key="5">
    <source>
        <dbReference type="ARBA" id="ARBA00023273"/>
    </source>
</evidence>
<evidence type="ECO:0000256" key="1">
    <source>
        <dbReference type="ARBA" id="ARBA00004138"/>
    </source>
</evidence>
<dbReference type="Gene3D" id="3.80.10.10">
    <property type="entry name" value="Ribonuclease Inhibitor"/>
    <property type="match status" value="2"/>
</dbReference>
<evidence type="ECO:0000256" key="3">
    <source>
        <dbReference type="ARBA" id="ARBA00022737"/>
    </source>
</evidence>
<sequence length="493" mass="55545">MDMTEESILEIVKKDKLYSTPNLNDKLYLHYKGFRKIANLDKYTGLRVLWLEGNGLDKIENLDHQPDLRTLYLQENIISKIENLDNCPLLDTLNLSKNFVTTIENLSHMKQLHTLILSNNNLKDAASIEHVAEIPTLHALDIQSCKIDDDPDKIIDILGRCPELKVLYLKGNDVVRKIKNYRKKIISTCKELKYLDDRPVFDDERRRCDKWAEVLKETGDLDKAMEAERAEIVNIREEKKAREERAFKQFEEMVREGQKIKEARREQERAENGGELKERTLVSTDAKSFGVDGAKIDEKKSEELGKYMHIVDRDKETSGTNPFSGEKIVDVKESDLVREAREERWGPGSEQRVLSSNQRADEPPKPPPSADGDIWASDEVMTEEARKEKEIEDYYTKMAGEGANWEKGGSGGDAAISLDAGMAAELAMLKEKTERLTAGKIEEAEARHETEAMFKGGGITLPPPPPGAASVGVGGTWPKAAAAAGETDFEELD</sequence>
<keyword evidence="4" id="KW-0969">Cilium</keyword>
<feature type="region of interest" description="Disordered" evidence="6">
    <location>
        <begin position="455"/>
        <end position="474"/>
    </location>
</feature>
<comment type="caution">
    <text evidence="7">The sequence shown here is derived from an EMBL/GenBank/DDBJ whole genome shotgun (WGS) entry which is preliminary data.</text>
</comment>
<keyword evidence="3" id="KW-0677">Repeat</keyword>
<protein>
    <recommendedName>
        <fullName evidence="9">Dynein assembly factor 1, axonemal homolog</fullName>
    </recommendedName>
</protein>
<dbReference type="InterPro" id="IPR001611">
    <property type="entry name" value="Leu-rich_rpt"/>
</dbReference>
<evidence type="ECO:0000313" key="8">
    <source>
        <dbReference type="Proteomes" id="UP001165060"/>
    </source>
</evidence>
<evidence type="ECO:0008006" key="9">
    <source>
        <dbReference type="Google" id="ProtNLM"/>
    </source>
</evidence>
<dbReference type="EMBL" id="BRYB01001379">
    <property type="protein sequence ID" value="GMI24369.1"/>
    <property type="molecule type" value="Genomic_DNA"/>
</dbReference>
<dbReference type="Proteomes" id="UP001165060">
    <property type="component" value="Unassembled WGS sequence"/>
</dbReference>
<evidence type="ECO:0000256" key="4">
    <source>
        <dbReference type="ARBA" id="ARBA00023069"/>
    </source>
</evidence>
<dbReference type="Pfam" id="PF14580">
    <property type="entry name" value="LRR_9"/>
    <property type="match status" value="1"/>
</dbReference>
<dbReference type="PANTHER" id="PTHR45973:SF9">
    <property type="entry name" value="LEUCINE-RICH REPEAT-CONTAINING PROTEIN 46"/>
    <property type="match status" value="1"/>
</dbReference>
<proteinExistence type="predicted"/>
<reference evidence="7 8" key="1">
    <citation type="journal article" date="2023" name="Commun. Biol.">
        <title>Genome analysis of Parmales, the sister group of diatoms, reveals the evolutionary specialization of diatoms from phago-mixotrophs to photoautotrophs.</title>
        <authorList>
            <person name="Ban H."/>
            <person name="Sato S."/>
            <person name="Yoshikawa S."/>
            <person name="Yamada K."/>
            <person name="Nakamura Y."/>
            <person name="Ichinomiya M."/>
            <person name="Sato N."/>
            <person name="Blanc-Mathieu R."/>
            <person name="Endo H."/>
            <person name="Kuwata A."/>
            <person name="Ogata H."/>
        </authorList>
    </citation>
    <scope>NUCLEOTIDE SEQUENCE [LARGE SCALE GENOMIC DNA]</scope>
</reference>
<evidence type="ECO:0000256" key="2">
    <source>
        <dbReference type="ARBA" id="ARBA00022614"/>
    </source>
</evidence>
<keyword evidence="8" id="KW-1185">Reference proteome</keyword>
<accession>A0ABQ6ME38</accession>
<dbReference type="SUPFAM" id="SSF52075">
    <property type="entry name" value="Outer arm dynein light chain 1"/>
    <property type="match status" value="1"/>
</dbReference>
<keyword evidence="5" id="KW-0966">Cell projection</keyword>
<name>A0ABQ6ME38_9STRA</name>
<dbReference type="SMART" id="SM00365">
    <property type="entry name" value="LRR_SD22"/>
    <property type="match status" value="3"/>
</dbReference>
<evidence type="ECO:0000313" key="7">
    <source>
        <dbReference type="EMBL" id="GMI24369.1"/>
    </source>
</evidence>